<comment type="caution">
    <text evidence="1">The sequence shown here is derived from an EMBL/GenBank/DDBJ whole genome shotgun (WGS) entry which is preliminary data.</text>
</comment>
<protein>
    <submittedName>
        <fullName evidence="1">Uncharacterized protein</fullName>
    </submittedName>
</protein>
<dbReference type="EMBL" id="CM047583">
    <property type="protein sequence ID" value="KAI9913450.1"/>
    <property type="molecule type" value="Genomic_DNA"/>
</dbReference>
<organism evidence="1 2">
    <name type="scientific">Peronosclerospora sorghi</name>
    <dbReference type="NCBI Taxonomy" id="230839"/>
    <lineage>
        <taxon>Eukaryota</taxon>
        <taxon>Sar</taxon>
        <taxon>Stramenopiles</taxon>
        <taxon>Oomycota</taxon>
        <taxon>Peronosporomycetes</taxon>
        <taxon>Peronosporales</taxon>
        <taxon>Peronosporaceae</taxon>
        <taxon>Peronosclerospora</taxon>
    </lineage>
</organism>
<accession>A0ACC0W3M6</accession>
<keyword evidence="2" id="KW-1185">Reference proteome</keyword>
<gene>
    <name evidence="1" type="ORF">PsorP6_005444</name>
</gene>
<dbReference type="Proteomes" id="UP001163321">
    <property type="component" value="Chromosome 4"/>
</dbReference>
<evidence type="ECO:0000313" key="1">
    <source>
        <dbReference type="EMBL" id="KAI9913450.1"/>
    </source>
</evidence>
<sequence>MAPNRAFMALQDRSVTSLALACCPTMDLIAFITLDHHLLVHRTTSWQKMLHIHPSDVGLKMMTLSWKPDGLQLGVGCDGGDVVIFDIESGTSLPKRCGTLCHKCCITAMHWVELSIPTAKKKHSSSQRNVSGAVESVDAMSHPKFHFRSRAQRFFSAENAGVATSDTLLVTADEGGCIALWWMGTVLLTRLDVMKHFTDEEFRALDAIGQPQHATASHFRIERVKVAPDLSLVFVLLVFYKNTNHGATSPVNELANTKLYRMLTLNITAIQQIHEDVALVASSIDRVYILFNAIASHGKQMKNEWKAATTIFELKMGLIGSLYEKYACEDSPQSDMLSMLVTGITPPALAQYFAQDIQEMSIYRMEKALFSGCDSLRRLIEGKLKHNLVEALFYLSELRGHAKWNPQNYASTLGVTIDALDALTQTLRDTLIAVEALQLAIHETLQDFALFFQWILECTRIHSNTNRPGSGTSGARNNGADAANNSKSLLNLRRLCDFLQRATESAHSFRKQQDHHNVYKVETTFGNPVSLQLSAQPLPTKDSAGKPTGKCLDLMKQIQDQWLVLLDAVNVALAQTIRRVDSGCFSLGNTSNSVEECHIHLSHPFSKRKFDHIAENDDPSDDDETGEEIIDWNSLRHYGNQRDDHDNCCTVVIGFRLRSDLLLLRRVLKRVDSQLRHESPSRLTWDAAVISFSQGVSTSPVVCRGFNFYGSPDKQEQLACVLECAGNGNGHIQQEWLCLQSFDNIQFLHASPTVSFEVGRMHRPVVYVDTKTILAQGATYNFTIDRSRGRIVATFPTTSQSNRNAASVVTAASRGVVCVIVPPSRLTVFDVEDDEDDEDDEDFNS</sequence>
<name>A0ACC0W3M6_9STRA</name>
<evidence type="ECO:0000313" key="2">
    <source>
        <dbReference type="Proteomes" id="UP001163321"/>
    </source>
</evidence>
<proteinExistence type="predicted"/>
<reference evidence="1 2" key="1">
    <citation type="journal article" date="2022" name="bioRxiv">
        <title>The genome of the oomycete Peronosclerospora sorghi, a cosmopolitan pathogen of maize and sorghum, is inflated with dispersed pseudogenes.</title>
        <authorList>
            <person name="Fletcher K."/>
            <person name="Martin F."/>
            <person name="Isakeit T."/>
            <person name="Cavanaugh K."/>
            <person name="Magill C."/>
            <person name="Michelmore R."/>
        </authorList>
    </citation>
    <scope>NUCLEOTIDE SEQUENCE [LARGE SCALE GENOMIC DNA]</scope>
    <source>
        <strain evidence="1">P6</strain>
    </source>
</reference>